<sequence length="258" mass="26625">MAYEKIDLETPQPNGKVGEPLPTALARVRRMFVELYDSWTPASRSLAKVTPAADKLPYFTGQEAAAVTDLSSFARTLLDDANASAALSTLGVTDFVKTLLDDASASAFLDTLGGGATGKSLLAAANPAGARATLGLGDAALASILGTIANGSIIEVGSNSNGTYIRFKGGKQICRSTTSRATANGAYGSGYISTAAYSVFPAAFSSPPISIPWTINQVNGIVTPWGDTVPNTTSCSARVFGFVQNASAELTFLSFGDF</sequence>
<reference evidence="1 2" key="1">
    <citation type="submission" date="2018-07" db="EMBL/GenBank/DDBJ databases">
        <title>Genome sequencing of rice bacterial endophytes.</title>
        <authorList>
            <person name="Venturi V."/>
        </authorList>
    </citation>
    <scope>NUCLEOTIDE SEQUENCE [LARGE SCALE GENOMIC DNA]</scope>
    <source>
        <strain evidence="1 2">AG1002</strain>
    </source>
</reference>
<name>A0A3D9EV07_ECTOL</name>
<evidence type="ECO:0008006" key="3">
    <source>
        <dbReference type="Google" id="ProtNLM"/>
    </source>
</evidence>
<dbReference type="RefSeq" id="WP_115945643.1">
    <property type="nucleotide sequence ID" value="NZ_QRDL01000002.1"/>
</dbReference>
<accession>A0A3D9EV07</accession>
<evidence type="ECO:0000313" key="2">
    <source>
        <dbReference type="Proteomes" id="UP000256988"/>
    </source>
</evidence>
<dbReference type="AlphaFoldDB" id="A0A3D9EV07"/>
<evidence type="ECO:0000313" key="1">
    <source>
        <dbReference type="EMBL" id="RED07002.1"/>
    </source>
</evidence>
<gene>
    <name evidence="1" type="ORF">DFO60_1508</name>
</gene>
<dbReference type="EMBL" id="QRDL01000002">
    <property type="protein sequence ID" value="RED07002.1"/>
    <property type="molecule type" value="Genomic_DNA"/>
</dbReference>
<protein>
    <recommendedName>
        <fullName evidence="3">Phage tail protein</fullName>
    </recommendedName>
</protein>
<dbReference type="Proteomes" id="UP000256988">
    <property type="component" value="Unassembled WGS sequence"/>
</dbReference>
<comment type="caution">
    <text evidence="1">The sequence shown here is derived from an EMBL/GenBank/DDBJ whole genome shotgun (WGS) entry which is preliminary data.</text>
</comment>
<organism evidence="1 2">
    <name type="scientific">Ectopseudomonas oleovorans</name>
    <name type="common">Pseudomonas oleovorans</name>
    <dbReference type="NCBI Taxonomy" id="301"/>
    <lineage>
        <taxon>Bacteria</taxon>
        <taxon>Pseudomonadati</taxon>
        <taxon>Pseudomonadota</taxon>
        <taxon>Gammaproteobacteria</taxon>
        <taxon>Pseudomonadales</taxon>
        <taxon>Pseudomonadaceae</taxon>
        <taxon>Ectopseudomonas</taxon>
    </lineage>
</organism>
<proteinExistence type="predicted"/>